<gene>
    <name evidence="2" type="ORF">K8V88_12270</name>
</gene>
<sequence length="140" mass="16441">MTKRRKKNLNNYLEFSGNVPLKTFKSNLNRITDNDKLLELELKFESKKRNIDLIQKIYWWVLTVLSAGIVVSGLYSLRLLSENFGSFFPKIIGNWFIFLFAYFVLMVVIEIVIQTEKNTIYTHLSLIKDKVNKDSNEQGK</sequence>
<organism evidence="2 3">
    <name type="scientific">Companilactobacillus farciminis</name>
    <dbReference type="NCBI Taxonomy" id="1612"/>
    <lineage>
        <taxon>Bacteria</taxon>
        <taxon>Bacillati</taxon>
        <taxon>Bacillota</taxon>
        <taxon>Bacilli</taxon>
        <taxon>Lactobacillales</taxon>
        <taxon>Lactobacillaceae</taxon>
        <taxon>Companilactobacillus</taxon>
    </lineage>
</organism>
<evidence type="ECO:0000313" key="3">
    <source>
        <dbReference type="Proteomes" id="UP000747013"/>
    </source>
</evidence>
<feature type="transmembrane region" description="Helical" evidence="1">
    <location>
        <begin position="57"/>
        <end position="75"/>
    </location>
</feature>
<dbReference type="AlphaFoldDB" id="A0A921LAG0"/>
<keyword evidence="1" id="KW-1133">Transmembrane helix</keyword>
<comment type="caution">
    <text evidence="2">The sequence shown here is derived from an EMBL/GenBank/DDBJ whole genome shotgun (WGS) entry which is preliminary data.</text>
</comment>
<reference evidence="2" key="2">
    <citation type="submission" date="2021-09" db="EMBL/GenBank/DDBJ databases">
        <authorList>
            <person name="Gilroy R."/>
        </authorList>
    </citation>
    <scope>NUCLEOTIDE SEQUENCE</scope>
    <source>
        <strain evidence="2">7886</strain>
    </source>
</reference>
<accession>A0A921LAG0</accession>
<evidence type="ECO:0000256" key="1">
    <source>
        <dbReference type="SAM" id="Phobius"/>
    </source>
</evidence>
<evidence type="ECO:0000313" key="2">
    <source>
        <dbReference type="EMBL" id="HJF88200.1"/>
    </source>
</evidence>
<dbReference type="EMBL" id="DYWC01000285">
    <property type="protein sequence ID" value="HJF88200.1"/>
    <property type="molecule type" value="Genomic_DNA"/>
</dbReference>
<reference evidence="2" key="1">
    <citation type="journal article" date="2021" name="PeerJ">
        <title>Extensive microbial diversity within the chicken gut microbiome revealed by metagenomics and culture.</title>
        <authorList>
            <person name="Gilroy R."/>
            <person name="Ravi A."/>
            <person name="Getino M."/>
            <person name="Pursley I."/>
            <person name="Horton D.L."/>
            <person name="Alikhan N.F."/>
            <person name="Baker D."/>
            <person name="Gharbi K."/>
            <person name="Hall N."/>
            <person name="Watson M."/>
            <person name="Adriaenssens E.M."/>
            <person name="Foster-Nyarko E."/>
            <person name="Jarju S."/>
            <person name="Secka A."/>
            <person name="Antonio M."/>
            <person name="Oren A."/>
            <person name="Chaudhuri R.R."/>
            <person name="La Ragione R."/>
            <person name="Hildebrand F."/>
            <person name="Pallen M.J."/>
        </authorList>
    </citation>
    <scope>NUCLEOTIDE SEQUENCE</scope>
    <source>
        <strain evidence="2">7886</strain>
    </source>
</reference>
<dbReference type="Proteomes" id="UP000747013">
    <property type="component" value="Unassembled WGS sequence"/>
</dbReference>
<feature type="transmembrane region" description="Helical" evidence="1">
    <location>
        <begin position="95"/>
        <end position="113"/>
    </location>
</feature>
<keyword evidence="1" id="KW-0812">Transmembrane</keyword>
<proteinExistence type="predicted"/>
<protein>
    <submittedName>
        <fullName evidence="2">Uncharacterized protein</fullName>
    </submittedName>
</protein>
<keyword evidence="1" id="KW-0472">Membrane</keyword>
<name>A0A921LAG0_9LACO</name>